<sequence>MFPAYASTSRDVKEDGECDDQECEDSFPSFDQAKVLEIRQQRERRAKEKRDVERLKEWNTVRYIDSNSDEDESQLHVVLPTTHCPDVDSIDLPVTKRKKKKKSKHRKKRRKRKSHKSHDNFYMDSIPQRSTPVYEVRFHTILNGNEQLNKMFFPKELRESRQKEGRLERYYSGHFRNIDEETVERKFRVLPSLCKANIGFVPLSKGRLEEFQFLHEIEECKAAEKERHALEHELAVPSSVVALETRRRRIASEFSRDSGNGDLLNQFLKINAIASNPRMVEYRLKRLHFVKEIGLTKELFSEWEKVDLVFAPNYIISLV</sequence>
<reference evidence="3" key="2">
    <citation type="submission" date="2017-02" db="UniProtKB">
        <authorList>
            <consortium name="WormBaseParasite"/>
        </authorList>
    </citation>
    <scope>IDENTIFICATION</scope>
</reference>
<evidence type="ECO:0000313" key="2">
    <source>
        <dbReference type="Proteomes" id="UP000035642"/>
    </source>
</evidence>
<proteinExistence type="predicted"/>
<evidence type="ECO:0000256" key="1">
    <source>
        <dbReference type="SAM" id="MobiDB-lite"/>
    </source>
</evidence>
<dbReference type="AlphaFoldDB" id="A0A0K0CXM4"/>
<feature type="compositionally biased region" description="Basic residues" evidence="1">
    <location>
        <begin position="95"/>
        <end position="116"/>
    </location>
</feature>
<keyword evidence="2" id="KW-1185">Reference proteome</keyword>
<dbReference type="STRING" id="6313.A0A0K0CXM4"/>
<evidence type="ECO:0000313" key="3">
    <source>
        <dbReference type="WBParaSite" id="ACAC_0000233901-mRNA-1"/>
    </source>
</evidence>
<feature type="region of interest" description="Disordered" evidence="1">
    <location>
        <begin position="88"/>
        <end position="124"/>
    </location>
</feature>
<dbReference type="Proteomes" id="UP000035642">
    <property type="component" value="Unassembled WGS sequence"/>
</dbReference>
<feature type="compositionally biased region" description="Acidic residues" evidence="1">
    <location>
        <begin position="16"/>
        <end position="25"/>
    </location>
</feature>
<organism evidence="2 3">
    <name type="scientific">Angiostrongylus cantonensis</name>
    <name type="common">Rat lungworm</name>
    <dbReference type="NCBI Taxonomy" id="6313"/>
    <lineage>
        <taxon>Eukaryota</taxon>
        <taxon>Metazoa</taxon>
        <taxon>Ecdysozoa</taxon>
        <taxon>Nematoda</taxon>
        <taxon>Chromadorea</taxon>
        <taxon>Rhabditida</taxon>
        <taxon>Rhabditina</taxon>
        <taxon>Rhabditomorpha</taxon>
        <taxon>Strongyloidea</taxon>
        <taxon>Metastrongylidae</taxon>
        <taxon>Angiostrongylus</taxon>
    </lineage>
</organism>
<dbReference type="WBParaSite" id="ACAC_0000233901-mRNA-1">
    <property type="protein sequence ID" value="ACAC_0000233901-mRNA-1"/>
    <property type="gene ID" value="ACAC_0000233901"/>
</dbReference>
<accession>A0A0K0CXM4</accession>
<protein>
    <submittedName>
        <fullName evidence="3">Anoct_dimer domain-containing protein</fullName>
    </submittedName>
</protein>
<feature type="region of interest" description="Disordered" evidence="1">
    <location>
        <begin position="1"/>
        <end position="26"/>
    </location>
</feature>
<reference evidence="2" key="1">
    <citation type="submission" date="2012-09" db="EMBL/GenBank/DDBJ databases">
        <authorList>
            <person name="Martin A.A."/>
        </authorList>
    </citation>
    <scope>NUCLEOTIDE SEQUENCE</scope>
</reference>
<name>A0A0K0CXM4_ANGCA</name>